<proteinExistence type="predicted"/>
<protein>
    <submittedName>
        <fullName evidence="2">Uncharacterized protein</fullName>
    </submittedName>
</protein>
<accession>A0AAI9ZMW0</accession>
<dbReference type="Proteomes" id="UP001243989">
    <property type="component" value="Unassembled WGS sequence"/>
</dbReference>
<feature type="chain" id="PRO_5042528867" evidence="1">
    <location>
        <begin position="22"/>
        <end position="93"/>
    </location>
</feature>
<comment type="caution">
    <text evidence="2">The sequence shown here is derived from an EMBL/GenBank/DDBJ whole genome shotgun (WGS) entry which is preliminary data.</text>
</comment>
<evidence type="ECO:0000256" key="1">
    <source>
        <dbReference type="SAM" id="SignalP"/>
    </source>
</evidence>
<keyword evidence="3" id="KW-1185">Reference proteome</keyword>
<sequence length="93" mass="10351">MRLLPMAWVVFCLVDVWGTRAEGPSFYSFMTVTRNTLFLPALDSPFRPVGAEKATSPWPDLGVDAYQQVHDTDACLFPSRDRAAATSLQSARQ</sequence>
<dbReference type="RefSeq" id="XP_060443197.1">
    <property type="nucleotide sequence ID" value="XM_060590689.1"/>
</dbReference>
<feature type="signal peptide" evidence="1">
    <location>
        <begin position="1"/>
        <end position="21"/>
    </location>
</feature>
<evidence type="ECO:0000313" key="3">
    <source>
        <dbReference type="Proteomes" id="UP001243989"/>
    </source>
</evidence>
<gene>
    <name evidence="2" type="ORF">BDP81DRAFT_431588</name>
</gene>
<evidence type="ECO:0000313" key="2">
    <source>
        <dbReference type="EMBL" id="KAK1634590.1"/>
    </source>
</evidence>
<dbReference type="GeneID" id="85475551"/>
<keyword evidence="1" id="KW-0732">Signal</keyword>
<dbReference type="AlphaFoldDB" id="A0AAI9ZMW0"/>
<reference evidence="2" key="1">
    <citation type="submission" date="2021-06" db="EMBL/GenBank/DDBJ databases">
        <title>Comparative genomics, transcriptomics and evolutionary studies reveal genomic signatures of adaptation to plant cell wall in hemibiotrophic fungi.</title>
        <authorList>
            <consortium name="DOE Joint Genome Institute"/>
            <person name="Baroncelli R."/>
            <person name="Diaz J.F."/>
            <person name="Benocci T."/>
            <person name="Peng M."/>
            <person name="Battaglia E."/>
            <person name="Haridas S."/>
            <person name="Andreopoulos W."/>
            <person name="Labutti K."/>
            <person name="Pangilinan J."/>
            <person name="Floch G.L."/>
            <person name="Makela M.R."/>
            <person name="Henrissat B."/>
            <person name="Grigoriev I.V."/>
            <person name="Crouch J.A."/>
            <person name="De Vries R.P."/>
            <person name="Sukno S.A."/>
            <person name="Thon M.R."/>
        </authorList>
    </citation>
    <scope>NUCLEOTIDE SEQUENCE</scope>
    <source>
        <strain evidence="2">CBS 102054</strain>
    </source>
</reference>
<organism evidence="2 3">
    <name type="scientific">Colletotrichum phormii</name>
    <dbReference type="NCBI Taxonomy" id="359342"/>
    <lineage>
        <taxon>Eukaryota</taxon>
        <taxon>Fungi</taxon>
        <taxon>Dikarya</taxon>
        <taxon>Ascomycota</taxon>
        <taxon>Pezizomycotina</taxon>
        <taxon>Sordariomycetes</taxon>
        <taxon>Hypocreomycetidae</taxon>
        <taxon>Glomerellales</taxon>
        <taxon>Glomerellaceae</taxon>
        <taxon>Colletotrichum</taxon>
        <taxon>Colletotrichum acutatum species complex</taxon>
    </lineage>
</organism>
<name>A0AAI9ZMW0_9PEZI</name>
<dbReference type="EMBL" id="JAHMHQ010000014">
    <property type="protein sequence ID" value="KAK1634590.1"/>
    <property type="molecule type" value="Genomic_DNA"/>
</dbReference>